<keyword evidence="8" id="KW-0256">Endoplasmic reticulum</keyword>
<evidence type="ECO:0000256" key="12">
    <source>
        <dbReference type="ARBA" id="ARBA00023209"/>
    </source>
</evidence>
<dbReference type="InterPro" id="IPR004299">
    <property type="entry name" value="MBOAT_fam"/>
</dbReference>
<dbReference type="EC" id="2.3.1.23" evidence="16"/>
<keyword evidence="5" id="KW-0444">Lipid biosynthesis</keyword>
<gene>
    <name evidence="20" type="ORF">J437_LFUL004926</name>
</gene>
<proteinExistence type="inferred from homology"/>
<dbReference type="GO" id="GO:0047184">
    <property type="term" value="F:1-acylglycerophosphocholine O-acyltransferase activity"/>
    <property type="evidence" value="ECO:0007669"/>
    <property type="project" value="UniProtKB-EC"/>
</dbReference>
<evidence type="ECO:0000256" key="10">
    <source>
        <dbReference type="ARBA" id="ARBA00023098"/>
    </source>
</evidence>
<organism evidence="20 21">
    <name type="scientific">Ladona fulva</name>
    <name type="common">Scarce chaser dragonfly</name>
    <name type="synonym">Libellula fulva</name>
    <dbReference type="NCBI Taxonomy" id="123851"/>
    <lineage>
        <taxon>Eukaryota</taxon>
        <taxon>Metazoa</taxon>
        <taxon>Ecdysozoa</taxon>
        <taxon>Arthropoda</taxon>
        <taxon>Hexapoda</taxon>
        <taxon>Insecta</taxon>
        <taxon>Pterygota</taxon>
        <taxon>Palaeoptera</taxon>
        <taxon>Odonata</taxon>
        <taxon>Epiprocta</taxon>
        <taxon>Anisoptera</taxon>
        <taxon>Libelluloidea</taxon>
        <taxon>Libellulidae</taxon>
        <taxon>Ladona</taxon>
    </lineage>
</organism>
<dbReference type="GO" id="GO:0071617">
    <property type="term" value="F:lysophospholipid acyltransferase activity"/>
    <property type="evidence" value="ECO:0007669"/>
    <property type="project" value="TreeGrafter"/>
</dbReference>
<dbReference type="PANTHER" id="PTHR13906:SF14">
    <property type="entry name" value="LYSOPHOSPHOLIPID ACYLTRANSFERASE 5"/>
    <property type="match status" value="1"/>
</dbReference>
<dbReference type="PANTHER" id="PTHR13906">
    <property type="entry name" value="PORCUPINE"/>
    <property type="match status" value="1"/>
</dbReference>
<evidence type="ECO:0000256" key="15">
    <source>
        <dbReference type="ARBA" id="ARBA00025707"/>
    </source>
</evidence>
<evidence type="ECO:0000256" key="2">
    <source>
        <dbReference type="ARBA" id="ARBA00004240"/>
    </source>
</evidence>
<name>A0A8K0NYW1_LADFU</name>
<keyword evidence="6" id="KW-0808">Transferase</keyword>
<keyword evidence="9 19" id="KW-1133">Transmembrane helix</keyword>
<evidence type="ECO:0000256" key="8">
    <source>
        <dbReference type="ARBA" id="ARBA00022824"/>
    </source>
</evidence>
<evidence type="ECO:0000313" key="21">
    <source>
        <dbReference type="Proteomes" id="UP000792457"/>
    </source>
</evidence>
<dbReference type="AlphaFoldDB" id="A0A8K0NYW1"/>
<evidence type="ECO:0000256" key="18">
    <source>
        <dbReference type="ARBA" id="ARBA00039721"/>
    </source>
</evidence>
<evidence type="ECO:0000313" key="20">
    <source>
        <dbReference type="EMBL" id="KAG8229520.1"/>
    </source>
</evidence>
<evidence type="ECO:0000256" key="1">
    <source>
        <dbReference type="ARBA" id="ARBA00004141"/>
    </source>
</evidence>
<evidence type="ECO:0000256" key="7">
    <source>
        <dbReference type="ARBA" id="ARBA00022692"/>
    </source>
</evidence>
<keyword evidence="11 19" id="KW-0472">Membrane</keyword>
<evidence type="ECO:0000256" key="3">
    <source>
        <dbReference type="ARBA" id="ARBA00005074"/>
    </source>
</evidence>
<evidence type="ECO:0000256" key="4">
    <source>
        <dbReference type="ARBA" id="ARBA00010323"/>
    </source>
</evidence>
<comment type="pathway">
    <text evidence="3">Lipid metabolism; phospholipid metabolism.</text>
</comment>
<dbReference type="GO" id="GO:0030258">
    <property type="term" value="P:lipid modification"/>
    <property type="evidence" value="ECO:0007669"/>
    <property type="project" value="TreeGrafter"/>
</dbReference>
<dbReference type="Pfam" id="PF03062">
    <property type="entry name" value="MBOAT"/>
    <property type="match status" value="1"/>
</dbReference>
<keyword evidence="7 19" id="KW-0812">Transmembrane</keyword>
<keyword evidence="10" id="KW-0443">Lipid metabolism</keyword>
<dbReference type="Proteomes" id="UP000792457">
    <property type="component" value="Unassembled WGS sequence"/>
</dbReference>
<dbReference type="GO" id="GO:0006656">
    <property type="term" value="P:phosphatidylcholine biosynthetic process"/>
    <property type="evidence" value="ECO:0007669"/>
    <property type="project" value="TreeGrafter"/>
</dbReference>
<dbReference type="EMBL" id="KZ308433">
    <property type="protein sequence ID" value="KAG8229520.1"/>
    <property type="molecule type" value="Genomic_DNA"/>
</dbReference>
<feature type="transmembrane region" description="Helical" evidence="19">
    <location>
        <begin position="68"/>
        <end position="94"/>
    </location>
</feature>
<evidence type="ECO:0000256" key="14">
    <source>
        <dbReference type="ARBA" id="ARBA00023315"/>
    </source>
</evidence>
<sequence length="195" mass="21981">MLKEIAESVGATEPALRLLVSLLIGYPIAVIHRYTLYGKSPTLQHLYFLSCGVAIGYFNYGFDVLHSISTVVIMYLTLLAIGGTLLSVYASFLFNMGYLLFGYYFTGTENYDIKWSMPQCVLALRLIGLTFDIYDGRKNAELSREQKNTALSKIPSFLEVAAHTYFPASFLVGPQFPMRRYQDLVAGNLRDKVRE</sequence>
<comment type="subcellular location">
    <subcellularLocation>
        <location evidence="2">Endoplasmic reticulum</location>
    </subcellularLocation>
    <subcellularLocation>
        <location evidence="1">Membrane</location>
        <topology evidence="1">Multi-pass membrane protein</topology>
    </subcellularLocation>
</comment>
<keyword evidence="21" id="KW-1185">Reference proteome</keyword>
<evidence type="ECO:0000256" key="16">
    <source>
        <dbReference type="ARBA" id="ARBA00026120"/>
    </source>
</evidence>
<evidence type="ECO:0000256" key="19">
    <source>
        <dbReference type="SAM" id="Phobius"/>
    </source>
</evidence>
<evidence type="ECO:0000256" key="11">
    <source>
        <dbReference type="ARBA" id="ARBA00023136"/>
    </source>
</evidence>
<evidence type="ECO:0000256" key="5">
    <source>
        <dbReference type="ARBA" id="ARBA00022516"/>
    </source>
</evidence>
<dbReference type="GO" id="GO:0005783">
    <property type="term" value="C:endoplasmic reticulum"/>
    <property type="evidence" value="ECO:0007669"/>
    <property type="project" value="UniProtKB-SubCell"/>
</dbReference>
<evidence type="ECO:0000256" key="6">
    <source>
        <dbReference type="ARBA" id="ARBA00022679"/>
    </source>
</evidence>
<protein>
    <recommendedName>
        <fullName evidence="18">Lysophospholipid acyltransferase 5</fullName>
        <ecNumber evidence="16">2.3.1.23</ecNumber>
        <ecNumber evidence="17">2.3.1.n6</ecNumber>
    </recommendedName>
</protein>
<dbReference type="InterPro" id="IPR049941">
    <property type="entry name" value="LPLAT_7/PORCN-like"/>
</dbReference>
<accession>A0A8K0NYW1</accession>
<feature type="transmembrane region" description="Helical" evidence="19">
    <location>
        <begin position="15"/>
        <end position="34"/>
    </location>
</feature>
<dbReference type="OrthoDB" id="5974730at2759"/>
<keyword evidence="13" id="KW-1208">Phospholipid metabolism</keyword>
<reference evidence="20" key="2">
    <citation type="submission" date="2017-10" db="EMBL/GenBank/DDBJ databases">
        <title>Ladona fulva Genome sequencing and assembly.</title>
        <authorList>
            <person name="Murali S."/>
            <person name="Richards S."/>
            <person name="Bandaranaike D."/>
            <person name="Bellair M."/>
            <person name="Blankenburg K."/>
            <person name="Chao H."/>
            <person name="Dinh H."/>
            <person name="Doddapaneni H."/>
            <person name="Dugan-Rocha S."/>
            <person name="Elkadiri S."/>
            <person name="Gnanaolivu R."/>
            <person name="Hernandez B."/>
            <person name="Skinner E."/>
            <person name="Javaid M."/>
            <person name="Lee S."/>
            <person name="Li M."/>
            <person name="Ming W."/>
            <person name="Munidasa M."/>
            <person name="Muniz J."/>
            <person name="Nguyen L."/>
            <person name="Hughes D."/>
            <person name="Osuji N."/>
            <person name="Pu L.-L."/>
            <person name="Puazo M."/>
            <person name="Qu C."/>
            <person name="Quiroz J."/>
            <person name="Raj R."/>
            <person name="Weissenberger G."/>
            <person name="Xin Y."/>
            <person name="Zou X."/>
            <person name="Han Y."/>
            <person name="Worley K."/>
            <person name="Muzny D."/>
            <person name="Gibbs R."/>
        </authorList>
    </citation>
    <scope>NUCLEOTIDE SEQUENCE</scope>
    <source>
        <strain evidence="20">Sampled in the wild</strain>
    </source>
</reference>
<comment type="caution">
    <text evidence="20">The sequence shown here is derived from an EMBL/GenBank/DDBJ whole genome shotgun (WGS) entry which is preliminary data.</text>
</comment>
<evidence type="ECO:0000256" key="17">
    <source>
        <dbReference type="ARBA" id="ARBA00038923"/>
    </source>
</evidence>
<dbReference type="EC" id="2.3.1.n6" evidence="17"/>
<reference evidence="20" key="1">
    <citation type="submission" date="2013-04" db="EMBL/GenBank/DDBJ databases">
        <authorList>
            <person name="Qu J."/>
            <person name="Murali S.C."/>
            <person name="Bandaranaike D."/>
            <person name="Bellair M."/>
            <person name="Blankenburg K."/>
            <person name="Chao H."/>
            <person name="Dinh H."/>
            <person name="Doddapaneni H."/>
            <person name="Downs B."/>
            <person name="Dugan-Rocha S."/>
            <person name="Elkadiri S."/>
            <person name="Gnanaolivu R.D."/>
            <person name="Hernandez B."/>
            <person name="Javaid M."/>
            <person name="Jayaseelan J.C."/>
            <person name="Lee S."/>
            <person name="Li M."/>
            <person name="Ming W."/>
            <person name="Munidasa M."/>
            <person name="Muniz J."/>
            <person name="Nguyen L."/>
            <person name="Ongeri F."/>
            <person name="Osuji N."/>
            <person name="Pu L.-L."/>
            <person name="Puazo M."/>
            <person name="Qu C."/>
            <person name="Quiroz J."/>
            <person name="Raj R."/>
            <person name="Weissenberger G."/>
            <person name="Xin Y."/>
            <person name="Zou X."/>
            <person name="Han Y."/>
            <person name="Richards S."/>
            <person name="Worley K."/>
            <person name="Muzny D."/>
            <person name="Gibbs R."/>
        </authorList>
    </citation>
    <scope>NUCLEOTIDE SEQUENCE</scope>
    <source>
        <strain evidence="20">Sampled in the wild</strain>
    </source>
</reference>
<comment type="similarity">
    <text evidence="4">Belongs to the membrane-bound acyltransferase family.</text>
</comment>
<evidence type="ECO:0000256" key="9">
    <source>
        <dbReference type="ARBA" id="ARBA00022989"/>
    </source>
</evidence>
<comment type="pathway">
    <text evidence="15">Phospholipid metabolism.</text>
</comment>
<keyword evidence="12" id="KW-0594">Phospholipid biosynthesis</keyword>
<feature type="transmembrane region" description="Helical" evidence="19">
    <location>
        <begin position="46"/>
        <end position="62"/>
    </location>
</feature>
<keyword evidence="14" id="KW-0012">Acyltransferase</keyword>
<evidence type="ECO:0000256" key="13">
    <source>
        <dbReference type="ARBA" id="ARBA00023264"/>
    </source>
</evidence>
<dbReference type="GO" id="GO:0016020">
    <property type="term" value="C:membrane"/>
    <property type="evidence" value="ECO:0007669"/>
    <property type="project" value="UniProtKB-SubCell"/>
</dbReference>